<gene>
    <name evidence="4" type="ORF">COW36_23710</name>
</gene>
<evidence type="ECO:0000313" key="5">
    <source>
        <dbReference type="Proteomes" id="UP000231019"/>
    </source>
</evidence>
<comment type="caution">
    <text evidence="4">The sequence shown here is derived from an EMBL/GenBank/DDBJ whole genome shotgun (WGS) entry which is preliminary data.</text>
</comment>
<protein>
    <recommendedName>
        <fullName evidence="6">EF-hand domain-containing protein</fullName>
    </recommendedName>
</protein>
<dbReference type="Pfam" id="PF13202">
    <property type="entry name" value="EF-hand_5"/>
    <property type="match status" value="1"/>
</dbReference>
<accession>A0A2M7FXP0</accession>
<dbReference type="Gene3D" id="3.40.50.1820">
    <property type="entry name" value="alpha/beta hydrolase"/>
    <property type="match status" value="1"/>
</dbReference>
<feature type="domain" description="AB hydrolase-1" evidence="2">
    <location>
        <begin position="169"/>
        <end position="268"/>
    </location>
</feature>
<dbReference type="InterPro" id="IPR002048">
    <property type="entry name" value="EF_hand_dom"/>
</dbReference>
<sequence length="362" mass="40908">MRASRTLLTLLACATAFSACQNQPFSSPLSRASAPLQQNSVSSFLQHTLLNQYQAQFQEHDLNHNGRLEPQELPHAPQTFSRLDRNRDGFLSPEEAQPESSFLRRQGEFLLKELRTAFESKHSGSEDPQLEMPLENSYAQFENAFLSQTETFRSSMEQNNTPQTTGRTPVLLVPGYAEPSWYFMYGIYRDLKKAGWPVEGINLFPNFASAEEQAAKVKAKAEALMKKYGSKKVNLVVHSFGGLISRYFIQERGGNQAVENLVTVATPHLGTYTAYLGPGQSAVQLRPESEFIQKLNAQGFTRPPVKYTSIWSNLDEIVIPPKNSIMPDSEVQYVPWTGHLTIMFSKRTYAHIRQALEKPTRR</sequence>
<dbReference type="Gene3D" id="1.10.238.10">
    <property type="entry name" value="EF-hand"/>
    <property type="match status" value="1"/>
</dbReference>
<dbReference type="PROSITE" id="PS51257">
    <property type="entry name" value="PROKAR_LIPOPROTEIN"/>
    <property type="match status" value="1"/>
</dbReference>
<evidence type="ECO:0000313" key="4">
    <source>
        <dbReference type="EMBL" id="PIW14044.1"/>
    </source>
</evidence>
<feature type="domain" description="EF-hand" evidence="3">
    <location>
        <begin position="79"/>
        <end position="95"/>
    </location>
</feature>
<evidence type="ECO:0000259" key="2">
    <source>
        <dbReference type="Pfam" id="PF00561"/>
    </source>
</evidence>
<evidence type="ECO:0008006" key="6">
    <source>
        <dbReference type="Google" id="ProtNLM"/>
    </source>
</evidence>
<dbReference type="GO" id="GO:0005509">
    <property type="term" value="F:calcium ion binding"/>
    <property type="evidence" value="ECO:0007669"/>
    <property type="project" value="InterPro"/>
</dbReference>
<dbReference type="AlphaFoldDB" id="A0A2M7FXP0"/>
<organism evidence="4 5">
    <name type="scientific">bacterium (Candidatus Blackallbacteria) CG17_big_fil_post_rev_8_21_14_2_50_48_46</name>
    <dbReference type="NCBI Taxonomy" id="2014261"/>
    <lineage>
        <taxon>Bacteria</taxon>
        <taxon>Candidatus Blackallbacteria</taxon>
    </lineage>
</organism>
<dbReference type="SUPFAM" id="SSF53474">
    <property type="entry name" value="alpha/beta-Hydrolases"/>
    <property type="match status" value="1"/>
</dbReference>
<dbReference type="InterPro" id="IPR029058">
    <property type="entry name" value="AB_hydrolase_fold"/>
</dbReference>
<dbReference type="PROSITE" id="PS00018">
    <property type="entry name" value="EF_HAND_1"/>
    <property type="match status" value="1"/>
</dbReference>
<dbReference type="PANTHER" id="PTHR37946:SF1">
    <property type="entry name" value="SLL1969 PROTEIN"/>
    <property type="match status" value="1"/>
</dbReference>
<proteinExistence type="predicted"/>
<evidence type="ECO:0000256" key="1">
    <source>
        <dbReference type="SAM" id="SignalP"/>
    </source>
</evidence>
<dbReference type="Pfam" id="PF00561">
    <property type="entry name" value="Abhydrolase_1"/>
    <property type="match status" value="1"/>
</dbReference>
<dbReference type="InterPro" id="IPR000073">
    <property type="entry name" value="AB_hydrolase_1"/>
</dbReference>
<dbReference type="SUPFAM" id="SSF47473">
    <property type="entry name" value="EF-hand"/>
    <property type="match status" value="1"/>
</dbReference>
<keyword evidence="1" id="KW-0732">Signal</keyword>
<reference evidence="4 5" key="1">
    <citation type="submission" date="2017-09" db="EMBL/GenBank/DDBJ databases">
        <title>Depth-based differentiation of microbial function through sediment-hosted aquifers and enrichment of novel symbionts in the deep terrestrial subsurface.</title>
        <authorList>
            <person name="Probst A.J."/>
            <person name="Ladd B."/>
            <person name="Jarett J.K."/>
            <person name="Geller-Mcgrath D.E."/>
            <person name="Sieber C.M."/>
            <person name="Emerson J.B."/>
            <person name="Anantharaman K."/>
            <person name="Thomas B.C."/>
            <person name="Malmstrom R."/>
            <person name="Stieglmeier M."/>
            <person name="Klingl A."/>
            <person name="Woyke T."/>
            <person name="Ryan C.M."/>
            <person name="Banfield J.F."/>
        </authorList>
    </citation>
    <scope>NUCLEOTIDE SEQUENCE [LARGE SCALE GENOMIC DNA]</scope>
    <source>
        <strain evidence="4">CG17_big_fil_post_rev_8_21_14_2_50_48_46</strain>
    </source>
</reference>
<dbReference type="Proteomes" id="UP000231019">
    <property type="component" value="Unassembled WGS sequence"/>
</dbReference>
<dbReference type="PANTHER" id="PTHR37946">
    <property type="entry name" value="SLL1969 PROTEIN"/>
    <property type="match status" value="1"/>
</dbReference>
<feature type="signal peptide" evidence="1">
    <location>
        <begin position="1"/>
        <end position="18"/>
    </location>
</feature>
<dbReference type="InterPro" id="IPR011992">
    <property type="entry name" value="EF-hand-dom_pair"/>
</dbReference>
<dbReference type="EMBL" id="PFFQ01000065">
    <property type="protein sequence ID" value="PIW14044.1"/>
    <property type="molecule type" value="Genomic_DNA"/>
</dbReference>
<dbReference type="InterPro" id="IPR018247">
    <property type="entry name" value="EF_Hand_1_Ca_BS"/>
</dbReference>
<feature type="chain" id="PRO_5014857042" description="EF-hand domain-containing protein" evidence="1">
    <location>
        <begin position="19"/>
        <end position="362"/>
    </location>
</feature>
<name>A0A2M7FXP0_9BACT</name>
<evidence type="ECO:0000259" key="3">
    <source>
        <dbReference type="Pfam" id="PF13202"/>
    </source>
</evidence>